<evidence type="ECO:0000313" key="3">
    <source>
        <dbReference type="Proteomes" id="UP000055024"/>
    </source>
</evidence>
<dbReference type="EMBL" id="JYDP01003422">
    <property type="protein sequence ID" value="KRY95802.1"/>
    <property type="molecule type" value="Genomic_DNA"/>
</dbReference>
<comment type="caution">
    <text evidence="2">The sequence shown here is derived from an EMBL/GenBank/DDBJ whole genome shotgun (WGS) entry which is preliminary data.</text>
</comment>
<keyword evidence="1" id="KW-0812">Transmembrane</keyword>
<organism evidence="2 3">
    <name type="scientific">Trichinella zimbabwensis</name>
    <dbReference type="NCBI Taxonomy" id="268475"/>
    <lineage>
        <taxon>Eukaryota</taxon>
        <taxon>Metazoa</taxon>
        <taxon>Ecdysozoa</taxon>
        <taxon>Nematoda</taxon>
        <taxon>Enoplea</taxon>
        <taxon>Dorylaimia</taxon>
        <taxon>Trichinellida</taxon>
        <taxon>Trichinellidae</taxon>
        <taxon>Trichinella</taxon>
    </lineage>
</organism>
<keyword evidence="3" id="KW-1185">Reference proteome</keyword>
<dbReference type="STRING" id="268475.A0A0V1GC16"/>
<accession>A0A0V1GC16</accession>
<feature type="transmembrane region" description="Helical" evidence="1">
    <location>
        <begin position="33"/>
        <end position="52"/>
    </location>
</feature>
<proteinExistence type="predicted"/>
<sequence>MGSRLLRISNTDLAPSLLMFFVYFFILLACERYLNFCMLGSIVLFFLSMPFLEWVHMQRINFGRVAM</sequence>
<keyword evidence="1" id="KW-1133">Transmembrane helix</keyword>
<evidence type="ECO:0000313" key="2">
    <source>
        <dbReference type="EMBL" id="KRY95802.1"/>
    </source>
</evidence>
<dbReference type="Proteomes" id="UP000055024">
    <property type="component" value="Unassembled WGS sequence"/>
</dbReference>
<feature type="transmembrane region" description="Helical" evidence="1">
    <location>
        <begin position="12"/>
        <end position="27"/>
    </location>
</feature>
<keyword evidence="1" id="KW-0472">Membrane</keyword>
<evidence type="ECO:0000256" key="1">
    <source>
        <dbReference type="SAM" id="Phobius"/>
    </source>
</evidence>
<reference evidence="2 3" key="1">
    <citation type="submission" date="2015-01" db="EMBL/GenBank/DDBJ databases">
        <title>Evolution of Trichinella species and genotypes.</title>
        <authorList>
            <person name="Korhonen P.K."/>
            <person name="Edoardo P."/>
            <person name="Giuseppe L.R."/>
            <person name="Gasser R.B."/>
        </authorList>
    </citation>
    <scope>NUCLEOTIDE SEQUENCE [LARGE SCALE GENOMIC DNA]</scope>
    <source>
        <strain evidence="2">ISS1029</strain>
    </source>
</reference>
<dbReference type="PROSITE" id="PS51257">
    <property type="entry name" value="PROKAR_LIPOPROTEIN"/>
    <property type="match status" value="1"/>
</dbReference>
<feature type="non-terminal residue" evidence="2">
    <location>
        <position position="67"/>
    </location>
</feature>
<dbReference type="AlphaFoldDB" id="A0A0V1GC16"/>
<name>A0A0V1GC16_9BILA</name>
<protein>
    <submittedName>
        <fullName evidence="2">Uncharacterized protein</fullName>
    </submittedName>
</protein>
<gene>
    <name evidence="2" type="ORF">T11_15679</name>
</gene>